<evidence type="ECO:0000259" key="11">
    <source>
        <dbReference type="Pfam" id="PF20259"/>
    </source>
</evidence>
<feature type="site" description="Interaction with tRNA" evidence="9">
    <location>
        <position position="353"/>
    </location>
</feature>
<feature type="domain" description="tRNA-specific 2-thiouridylase MnmA-like central" evidence="11">
    <location>
        <begin position="221"/>
        <end position="287"/>
    </location>
</feature>
<feature type="active site" description="Nucleophile" evidence="9">
    <location>
        <position position="117"/>
    </location>
</feature>
<keyword evidence="7" id="KW-1015">Disulfide bond</keyword>
<feature type="region of interest" description="Interaction with tRNA" evidence="9">
    <location>
        <begin position="162"/>
        <end position="164"/>
    </location>
</feature>
<keyword evidence="1 9" id="KW-0820">tRNA-binding</keyword>
<feature type="binding site" evidence="9">
    <location>
        <position position="141"/>
    </location>
    <ligand>
        <name>ATP</name>
        <dbReference type="ChEBI" id="CHEBI:30616"/>
    </ligand>
</feature>
<dbReference type="Pfam" id="PF20259">
    <property type="entry name" value="tRNA_Me_trans_M"/>
    <property type="match status" value="1"/>
</dbReference>
<reference evidence="12 13" key="1">
    <citation type="submission" date="2022-08" db="EMBL/GenBank/DDBJ databases">
        <title>Bacterial and archaeal communities from various locations to study Microbial Dark Matter (Phase II).</title>
        <authorList>
            <person name="Stepanauskas R."/>
        </authorList>
    </citation>
    <scope>NUCLEOTIDE SEQUENCE [LARGE SCALE GENOMIC DNA]</scope>
    <source>
        <strain evidence="12 13">PD1</strain>
    </source>
</reference>
<evidence type="ECO:0000313" key="12">
    <source>
        <dbReference type="EMBL" id="MCS3918907.1"/>
    </source>
</evidence>
<keyword evidence="5 9" id="KW-0067">ATP-binding</keyword>
<comment type="caution">
    <text evidence="9">Lacks conserved residue(s) required for the propagation of feature annotation.</text>
</comment>
<dbReference type="Gene3D" id="2.40.30.10">
    <property type="entry name" value="Translation factors"/>
    <property type="match status" value="1"/>
</dbReference>
<accession>A0ABT2ELT3</accession>
<keyword evidence="9" id="KW-0963">Cytoplasm</keyword>
<dbReference type="NCBIfam" id="TIGR00420">
    <property type="entry name" value="trmU"/>
    <property type="match status" value="1"/>
</dbReference>
<keyword evidence="4 9" id="KW-0547">Nucleotide-binding</keyword>
<dbReference type="CDD" id="cd01998">
    <property type="entry name" value="MnmA_TRMU-like"/>
    <property type="match status" value="1"/>
</dbReference>
<evidence type="ECO:0000256" key="3">
    <source>
        <dbReference type="ARBA" id="ARBA00022694"/>
    </source>
</evidence>
<evidence type="ECO:0000259" key="10">
    <source>
        <dbReference type="Pfam" id="PF20258"/>
    </source>
</evidence>
<dbReference type="InterPro" id="IPR046885">
    <property type="entry name" value="MnmA-like_C"/>
</dbReference>
<comment type="similarity">
    <text evidence="9">Belongs to the MnmA/TRMU family.</text>
</comment>
<keyword evidence="2 9" id="KW-0808">Transferase</keyword>
<sequence length="395" mass="44107">MADCPLTMPTVLTPKKKKRVLVAMSGGVDSSVTAALLKEQGYEVIGVTFRLWSGNEGQEHSKACCGIDSVEDARRVANKLGIPHYVMNMTDFFARTVIADFINEYARGRTPNPCVRCNEFVKYRLFLQRALELDADYIATGHYARIVYNGRYRLLKAIDRQKDQSYVLYMLTQPVMERVLLPIGNFTKSQVREIAKRLELPVYSKPDSQEICFVEGDDYREFLRKMRPDLVKPGPIVTEDGKVIGTHMGVAFYTVGQRRGLGISNPEGEPLYVVRIDPETNTIVVGKRNALLTREAIVEAVNWVSSEPPKTAVRARVKHRYRSPEGLAWVEPISETKVRVIWDEPQWAVTPGQIAVFYDAETGEEVLGGGTICSTVSEKVSTSAPLVSTKVNAGA</sequence>
<dbReference type="Gene3D" id="3.40.50.620">
    <property type="entry name" value="HUPs"/>
    <property type="match status" value="1"/>
</dbReference>
<feature type="site" description="Interaction with tRNA" evidence="9">
    <location>
        <position position="142"/>
    </location>
</feature>
<proteinExistence type="inferred from homology"/>
<dbReference type="EMBL" id="JANUCP010000002">
    <property type="protein sequence ID" value="MCS3918907.1"/>
    <property type="molecule type" value="Genomic_DNA"/>
</dbReference>
<dbReference type="InterPro" id="IPR014729">
    <property type="entry name" value="Rossmann-like_a/b/a_fold"/>
</dbReference>
<dbReference type="PANTHER" id="PTHR11933">
    <property type="entry name" value="TRNA 5-METHYLAMINOMETHYL-2-THIOURIDYLATE -METHYLTRANSFERASE"/>
    <property type="match status" value="1"/>
</dbReference>
<feature type="domain" description="tRNA-specific 2-thiouridylase MnmA-like C-terminal" evidence="10">
    <location>
        <begin position="295"/>
        <end position="372"/>
    </location>
</feature>
<gene>
    <name evidence="9" type="primary">mnmA</name>
    <name evidence="12" type="ORF">M2350_001307</name>
</gene>
<evidence type="ECO:0000256" key="8">
    <source>
        <dbReference type="ARBA" id="ARBA00051542"/>
    </source>
</evidence>
<evidence type="ECO:0000256" key="1">
    <source>
        <dbReference type="ARBA" id="ARBA00022555"/>
    </source>
</evidence>
<dbReference type="InterPro" id="IPR023382">
    <property type="entry name" value="MnmA-like_central_sf"/>
</dbReference>
<dbReference type="Gene3D" id="2.30.30.280">
    <property type="entry name" value="Adenine nucleotide alpha hydrolases-like domains"/>
    <property type="match status" value="1"/>
</dbReference>
<dbReference type="Pfam" id="PF20258">
    <property type="entry name" value="tRNA_Me_trans_C"/>
    <property type="match status" value="1"/>
</dbReference>
<comment type="caution">
    <text evidence="12">The sequence shown here is derived from an EMBL/GenBank/DDBJ whole genome shotgun (WGS) entry which is preliminary data.</text>
</comment>
<dbReference type="EC" id="2.8.1.13" evidence="9"/>
<name>A0ABT2ELT3_9BACT</name>
<dbReference type="HAMAP" id="MF_00144">
    <property type="entry name" value="tRNA_thiouridyl_MnmA"/>
    <property type="match status" value="1"/>
</dbReference>
<keyword evidence="6 9" id="KW-0694">RNA-binding</keyword>
<organism evidence="12 13">
    <name type="scientific">Candidatus Fervidibacter sacchari</name>
    <dbReference type="NCBI Taxonomy" id="1448929"/>
    <lineage>
        <taxon>Bacteria</taxon>
        <taxon>Candidatus Fervidibacterota</taxon>
        <taxon>Candidatus Fervidibacter</taxon>
    </lineage>
</organism>
<keyword evidence="13" id="KW-1185">Reference proteome</keyword>
<feature type="binding site" evidence="9">
    <location>
        <begin position="23"/>
        <end position="30"/>
    </location>
    <ligand>
        <name>ATP</name>
        <dbReference type="ChEBI" id="CHEBI:30616"/>
    </ligand>
</feature>
<feature type="region of interest" description="Interaction with tRNA" evidence="9">
    <location>
        <begin position="320"/>
        <end position="321"/>
    </location>
</feature>
<dbReference type="GO" id="GO:0016740">
    <property type="term" value="F:transferase activity"/>
    <property type="evidence" value="ECO:0007669"/>
    <property type="project" value="UniProtKB-KW"/>
</dbReference>
<evidence type="ECO:0000256" key="9">
    <source>
        <dbReference type="HAMAP-Rule" id="MF_00144"/>
    </source>
</evidence>
<evidence type="ECO:0000313" key="13">
    <source>
        <dbReference type="Proteomes" id="UP001204798"/>
    </source>
</evidence>
<evidence type="ECO:0000256" key="6">
    <source>
        <dbReference type="ARBA" id="ARBA00022884"/>
    </source>
</evidence>
<dbReference type="Pfam" id="PF03054">
    <property type="entry name" value="tRNA_Me_trans"/>
    <property type="match status" value="1"/>
</dbReference>
<dbReference type="SUPFAM" id="SSF52402">
    <property type="entry name" value="Adenine nucleotide alpha hydrolases-like"/>
    <property type="match status" value="1"/>
</dbReference>
<comment type="catalytic activity">
    <reaction evidence="8 9">
        <text>S-sulfanyl-L-cysteinyl-[protein] + uridine(34) in tRNA + AH2 + ATP = 2-thiouridine(34) in tRNA + L-cysteinyl-[protein] + A + AMP + diphosphate + H(+)</text>
        <dbReference type="Rhea" id="RHEA:47032"/>
        <dbReference type="Rhea" id="RHEA-COMP:10131"/>
        <dbReference type="Rhea" id="RHEA-COMP:11726"/>
        <dbReference type="Rhea" id="RHEA-COMP:11727"/>
        <dbReference type="Rhea" id="RHEA-COMP:11728"/>
        <dbReference type="ChEBI" id="CHEBI:13193"/>
        <dbReference type="ChEBI" id="CHEBI:15378"/>
        <dbReference type="ChEBI" id="CHEBI:17499"/>
        <dbReference type="ChEBI" id="CHEBI:29950"/>
        <dbReference type="ChEBI" id="CHEBI:30616"/>
        <dbReference type="ChEBI" id="CHEBI:33019"/>
        <dbReference type="ChEBI" id="CHEBI:61963"/>
        <dbReference type="ChEBI" id="CHEBI:65315"/>
        <dbReference type="ChEBI" id="CHEBI:87170"/>
        <dbReference type="ChEBI" id="CHEBI:456215"/>
        <dbReference type="EC" id="2.8.1.13"/>
    </reaction>
</comment>
<evidence type="ECO:0000256" key="5">
    <source>
        <dbReference type="ARBA" id="ARBA00022840"/>
    </source>
</evidence>
<dbReference type="PANTHER" id="PTHR11933:SF5">
    <property type="entry name" value="MITOCHONDRIAL TRNA-SPECIFIC 2-THIOURIDYLASE 1"/>
    <property type="match status" value="1"/>
</dbReference>
<dbReference type="NCBIfam" id="NF001138">
    <property type="entry name" value="PRK00143.1"/>
    <property type="match status" value="1"/>
</dbReference>
<comment type="subcellular location">
    <subcellularLocation>
        <location evidence="9">Cytoplasm</location>
    </subcellularLocation>
</comment>
<evidence type="ECO:0000256" key="4">
    <source>
        <dbReference type="ARBA" id="ARBA00022741"/>
    </source>
</evidence>
<dbReference type="InterPro" id="IPR004506">
    <property type="entry name" value="MnmA-like"/>
</dbReference>
<protein>
    <recommendedName>
        <fullName evidence="9">tRNA-specific 2-thiouridylase MnmA</fullName>
        <ecNumber evidence="9">2.8.1.13</ecNumber>
    </recommendedName>
</protein>
<evidence type="ECO:0000256" key="2">
    <source>
        <dbReference type="ARBA" id="ARBA00022679"/>
    </source>
</evidence>
<keyword evidence="3 9" id="KW-0819">tRNA processing</keyword>
<evidence type="ECO:0000256" key="7">
    <source>
        <dbReference type="ARBA" id="ARBA00023157"/>
    </source>
</evidence>
<dbReference type="RefSeq" id="WP_259094969.1">
    <property type="nucleotide sequence ID" value="NZ_CP130454.1"/>
</dbReference>
<dbReference type="InterPro" id="IPR046884">
    <property type="entry name" value="MnmA-like_central"/>
</dbReference>
<feature type="binding site" evidence="9">
    <location>
        <position position="49"/>
    </location>
    <ligand>
        <name>ATP</name>
        <dbReference type="ChEBI" id="CHEBI:30616"/>
    </ligand>
</feature>
<feature type="active site" description="Cysteine persulfide intermediate" evidence="9">
    <location>
        <position position="212"/>
    </location>
</feature>
<comment type="function">
    <text evidence="9">Catalyzes the 2-thiolation of uridine at the wobble position (U34) of tRNA, leading to the formation of s(2)U34.</text>
</comment>
<dbReference type="Proteomes" id="UP001204798">
    <property type="component" value="Unassembled WGS sequence"/>
</dbReference>